<feature type="compositionally biased region" description="Low complexity" evidence="1">
    <location>
        <begin position="228"/>
        <end position="249"/>
    </location>
</feature>
<sequence>MTTASYEAHQLEQILSLLNDQRECLTLRSIMLELTVTRSVARGVLEEVVERAKGTATKYEVVRMIPKRGDDGKRTVMELVATDPSSSGDENKNKGSIFSISICNDAQDETVDMDEDDVDENGNVISNHLTDTSGAAGAIQVVSAAHEKALAVQRDMFTSGSNGGSAQLCSIFGADGVTANGGCYGRCILPAPELCVENEEGIRVIRREKRGRDVVVVGASYPSSTAAGKKSNFGSKTSSSAASKPSTTAKTKKGKATTAAAFFKNASATSSKTKKAEPKKTKKEEEKENSRNKKAITASVDDFVGDVDEDEEFLEEEKARKARVAKEARKEARELMHDEKAKKRNTDGIESRRSNVAPKRQKHDEERKEHDMDIDCDDGDVEDEEKKTGAMDAFTQKKDKSAPAAGGTNSGGVKKRRKKLVEETTVDANGYMRTETITVWEDVSDEEVEFKAKPAVAKAAAPKPKGKSSTVKKSGGSKKQAGLASFFAKKK</sequence>
<dbReference type="Proteomes" id="UP001224775">
    <property type="component" value="Unassembled WGS sequence"/>
</dbReference>
<feature type="region of interest" description="Disordered" evidence="1">
    <location>
        <begin position="312"/>
        <end position="419"/>
    </location>
</feature>
<feature type="compositionally biased region" description="Basic and acidic residues" evidence="1">
    <location>
        <begin position="362"/>
        <end position="373"/>
    </location>
</feature>
<evidence type="ECO:0008006" key="4">
    <source>
        <dbReference type="Google" id="ProtNLM"/>
    </source>
</evidence>
<dbReference type="EMBL" id="JATAAI010000014">
    <property type="protein sequence ID" value="KAK1741170.1"/>
    <property type="molecule type" value="Genomic_DNA"/>
</dbReference>
<accession>A0AAD8Y9X5</accession>
<feature type="compositionally biased region" description="Acidic residues" evidence="1">
    <location>
        <begin position="374"/>
        <end position="383"/>
    </location>
</feature>
<feature type="compositionally biased region" description="Low complexity" evidence="1">
    <location>
        <begin position="453"/>
        <end position="479"/>
    </location>
</feature>
<dbReference type="Pfam" id="PF09507">
    <property type="entry name" value="CDC27"/>
    <property type="match status" value="1"/>
</dbReference>
<dbReference type="GO" id="GO:0043625">
    <property type="term" value="C:delta DNA polymerase complex"/>
    <property type="evidence" value="ECO:0007669"/>
    <property type="project" value="InterPro"/>
</dbReference>
<dbReference type="GO" id="GO:0003887">
    <property type="term" value="F:DNA-directed DNA polymerase activity"/>
    <property type="evidence" value="ECO:0007669"/>
    <property type="project" value="TreeGrafter"/>
</dbReference>
<organism evidence="2 3">
    <name type="scientific">Skeletonema marinoi</name>
    <dbReference type="NCBI Taxonomy" id="267567"/>
    <lineage>
        <taxon>Eukaryota</taxon>
        <taxon>Sar</taxon>
        <taxon>Stramenopiles</taxon>
        <taxon>Ochrophyta</taxon>
        <taxon>Bacillariophyta</taxon>
        <taxon>Coscinodiscophyceae</taxon>
        <taxon>Thalassiosirophycidae</taxon>
        <taxon>Thalassiosirales</taxon>
        <taxon>Skeletonemataceae</taxon>
        <taxon>Skeletonema</taxon>
        <taxon>Skeletonema marinoi-dohrnii complex</taxon>
    </lineage>
</organism>
<keyword evidence="3" id="KW-1185">Reference proteome</keyword>
<reference evidence="2" key="1">
    <citation type="submission" date="2023-06" db="EMBL/GenBank/DDBJ databases">
        <title>Survivors Of The Sea: Transcriptome response of Skeletonema marinoi to long-term dormancy.</title>
        <authorList>
            <person name="Pinder M.I.M."/>
            <person name="Kourtchenko O."/>
            <person name="Robertson E.K."/>
            <person name="Larsson T."/>
            <person name="Maumus F."/>
            <person name="Osuna-Cruz C.M."/>
            <person name="Vancaester E."/>
            <person name="Stenow R."/>
            <person name="Vandepoele K."/>
            <person name="Ploug H."/>
            <person name="Bruchert V."/>
            <person name="Godhe A."/>
            <person name="Topel M."/>
        </authorList>
    </citation>
    <scope>NUCLEOTIDE SEQUENCE</scope>
    <source>
        <strain evidence="2">R05AC</strain>
    </source>
</reference>
<feature type="compositionally biased region" description="Basic and acidic residues" evidence="1">
    <location>
        <begin position="316"/>
        <end position="353"/>
    </location>
</feature>
<comment type="caution">
    <text evidence="2">The sequence shown here is derived from an EMBL/GenBank/DDBJ whole genome shotgun (WGS) entry which is preliminary data.</text>
</comment>
<dbReference type="GO" id="GO:0006297">
    <property type="term" value="P:nucleotide-excision repair, DNA gap filling"/>
    <property type="evidence" value="ECO:0007669"/>
    <property type="project" value="TreeGrafter"/>
</dbReference>
<protein>
    <recommendedName>
        <fullName evidence="4">DNA polymerase delta subunit 3</fullName>
    </recommendedName>
</protein>
<feature type="compositionally biased region" description="Low complexity" evidence="1">
    <location>
        <begin position="256"/>
        <end position="271"/>
    </location>
</feature>
<dbReference type="GO" id="GO:0006271">
    <property type="term" value="P:DNA strand elongation involved in DNA replication"/>
    <property type="evidence" value="ECO:0007669"/>
    <property type="project" value="TreeGrafter"/>
</dbReference>
<feature type="region of interest" description="Disordered" evidence="1">
    <location>
        <begin position="223"/>
        <end position="300"/>
    </location>
</feature>
<feature type="region of interest" description="Disordered" evidence="1">
    <location>
        <begin position="453"/>
        <end position="491"/>
    </location>
</feature>
<evidence type="ECO:0000313" key="2">
    <source>
        <dbReference type="EMBL" id="KAK1741170.1"/>
    </source>
</evidence>
<dbReference type="GO" id="GO:1904161">
    <property type="term" value="P:DNA synthesis involved in UV-damage excision repair"/>
    <property type="evidence" value="ECO:0007669"/>
    <property type="project" value="TreeGrafter"/>
</dbReference>
<dbReference type="AlphaFoldDB" id="A0AAD8Y9X5"/>
<evidence type="ECO:0000313" key="3">
    <source>
        <dbReference type="Proteomes" id="UP001224775"/>
    </source>
</evidence>
<evidence type="ECO:0000256" key="1">
    <source>
        <dbReference type="SAM" id="MobiDB-lite"/>
    </source>
</evidence>
<feature type="compositionally biased region" description="Basic and acidic residues" evidence="1">
    <location>
        <begin position="384"/>
        <end position="401"/>
    </location>
</feature>
<feature type="compositionally biased region" description="Basic and acidic residues" evidence="1">
    <location>
        <begin position="274"/>
        <end position="291"/>
    </location>
</feature>
<proteinExistence type="predicted"/>
<name>A0AAD8Y9X5_9STRA</name>
<dbReference type="InterPro" id="IPR019038">
    <property type="entry name" value="POLD3"/>
</dbReference>
<gene>
    <name evidence="2" type="ORF">QTG54_008422</name>
</gene>
<dbReference type="PANTHER" id="PTHR17598:SF13">
    <property type="entry name" value="DNA POLYMERASE DELTA SUBUNIT 3"/>
    <property type="match status" value="1"/>
</dbReference>
<dbReference type="PANTHER" id="PTHR17598">
    <property type="entry name" value="DNA POLYMERASE DELTA SUBUNIT 3"/>
    <property type="match status" value="1"/>
</dbReference>